<evidence type="ECO:0000313" key="2">
    <source>
        <dbReference type="EMBL" id="ASM73325.1"/>
    </source>
</evidence>
<dbReference type="EMBL" id="CP022415">
    <property type="protein sequence ID" value="ASM73325.1"/>
    <property type="molecule type" value="Genomic_DNA"/>
</dbReference>
<keyword evidence="1" id="KW-0732">Signal</keyword>
<feature type="signal peptide" evidence="1">
    <location>
        <begin position="1"/>
        <end position="21"/>
    </location>
</feature>
<evidence type="ECO:0000256" key="1">
    <source>
        <dbReference type="SAM" id="SignalP"/>
    </source>
</evidence>
<accession>A0A221K2W9</accession>
<gene>
    <name evidence="2" type="ORF">SULPSESMR1_02528</name>
</gene>
<dbReference type="Proteomes" id="UP000199754">
    <property type="component" value="Chromosome"/>
</dbReference>
<name>A0A221K2W9_9RHOB</name>
<protein>
    <submittedName>
        <fullName evidence="2">Uncharacterized protein</fullName>
    </submittedName>
</protein>
<feature type="chain" id="PRO_5013301943" evidence="1">
    <location>
        <begin position="22"/>
        <end position="139"/>
    </location>
</feature>
<sequence length="139" mass="14647">MVRFPIAASFALALTALPASAQILHVFVAPRLDVNRLSDTTFEVIEKGGVGPRGVWCAAANYAIHELGKQRGRIYIVTPRGPAQTEAGAKGVAFSTQDPGIAANTGYSVTTDVAGANLLVFHAQQFCKDNIVEPGDILP</sequence>
<proteinExistence type="predicted"/>
<dbReference type="AlphaFoldDB" id="A0A221K2W9"/>
<keyword evidence="3" id="KW-1185">Reference proteome</keyword>
<dbReference type="RefSeq" id="WP_089421121.1">
    <property type="nucleotide sequence ID" value="NZ_CP022415.1"/>
</dbReference>
<reference evidence="2 3" key="1">
    <citation type="submission" date="2017-07" db="EMBL/GenBank/DDBJ databases">
        <title>Genome Sequence of Sulfitobacter pseudonitzschiae Strain SMR1 Isolated from a culture of the Diatom Skeletonema marinoi.</title>
        <authorList>
            <person name="Topel M."/>
            <person name="Pinder M.I.M."/>
            <person name="Johansson O.N."/>
            <person name="Kourtchenko O."/>
            <person name="Godhe A."/>
            <person name="Clarke A.K."/>
        </authorList>
    </citation>
    <scope>NUCLEOTIDE SEQUENCE [LARGE SCALE GENOMIC DNA]</scope>
    <source>
        <strain evidence="2 3">SMR1</strain>
    </source>
</reference>
<dbReference type="OrthoDB" id="7862366at2"/>
<organism evidence="2 3">
    <name type="scientific">Pseudosulfitobacter pseudonitzschiae</name>
    <dbReference type="NCBI Taxonomy" id="1402135"/>
    <lineage>
        <taxon>Bacteria</taxon>
        <taxon>Pseudomonadati</taxon>
        <taxon>Pseudomonadota</taxon>
        <taxon>Alphaproteobacteria</taxon>
        <taxon>Rhodobacterales</taxon>
        <taxon>Roseobacteraceae</taxon>
        <taxon>Pseudosulfitobacter</taxon>
    </lineage>
</organism>
<dbReference type="KEGG" id="spse:SULPSESMR1_02528"/>
<dbReference type="STRING" id="1402135.SAMN05444149_103335"/>
<evidence type="ECO:0000313" key="3">
    <source>
        <dbReference type="Proteomes" id="UP000199754"/>
    </source>
</evidence>